<dbReference type="InterPro" id="IPR010982">
    <property type="entry name" value="Lambda_DNA-bd_dom_sf"/>
</dbReference>
<sequence>MSEMFELLKEGLNDIVEHQKGKNKLKKRNINIPEPANMYSAQDVKRIRESLNYSQNLFARFLNISIRTVEAWETGRRTPNHAALRLLEIVDKGIYHP</sequence>
<dbReference type="CDD" id="cd00093">
    <property type="entry name" value="HTH_XRE"/>
    <property type="match status" value="1"/>
</dbReference>
<dbReference type="InterPro" id="IPR001387">
    <property type="entry name" value="Cro/C1-type_HTH"/>
</dbReference>
<organism evidence="5 6">
    <name type="scientific">Candidatus Protochlamydia amoebophila</name>
    <dbReference type="NCBI Taxonomy" id="362787"/>
    <lineage>
        <taxon>Bacteria</taxon>
        <taxon>Pseudomonadati</taxon>
        <taxon>Chlamydiota</taxon>
        <taxon>Chlamydiia</taxon>
        <taxon>Parachlamydiales</taxon>
        <taxon>Parachlamydiaceae</taxon>
        <taxon>Candidatus Protochlamydia</taxon>
    </lineage>
</organism>
<evidence type="ECO:0000256" key="3">
    <source>
        <dbReference type="ARBA" id="ARBA00023163"/>
    </source>
</evidence>
<dbReference type="PANTHER" id="PTHR36511:SF3">
    <property type="entry name" value="ANTITOXIN HIGA-2"/>
    <property type="match status" value="1"/>
</dbReference>
<evidence type="ECO:0000313" key="5">
    <source>
        <dbReference type="EMBL" id="KIC71069.1"/>
    </source>
</evidence>
<proteinExistence type="predicted"/>
<protein>
    <submittedName>
        <fullName evidence="5">Antitoxin igA-2</fullName>
    </submittedName>
</protein>
<dbReference type="PATRIC" id="fig|362787.3.peg.1737"/>
<keyword evidence="3" id="KW-0804">Transcription</keyword>
<dbReference type="InterPro" id="IPR052359">
    <property type="entry name" value="HTH-type_reg/antitoxin"/>
</dbReference>
<dbReference type="RefSeq" id="WP_039360044.1">
    <property type="nucleotide sequence ID" value="NZ_JSAN01000116.1"/>
</dbReference>
<keyword evidence="1" id="KW-0805">Transcription regulation</keyword>
<dbReference type="EMBL" id="JSAN01000116">
    <property type="protein sequence ID" value="KIC71069.1"/>
    <property type="molecule type" value="Genomic_DNA"/>
</dbReference>
<dbReference type="Gene3D" id="1.10.260.40">
    <property type="entry name" value="lambda repressor-like DNA-binding domains"/>
    <property type="match status" value="1"/>
</dbReference>
<accession>A0A0C1GZU3</accession>
<dbReference type="Pfam" id="PF01381">
    <property type="entry name" value="HTH_3"/>
    <property type="match status" value="1"/>
</dbReference>
<gene>
    <name evidence="5" type="primary">higA-2</name>
    <name evidence="5" type="ORF">DB44_ES00020</name>
</gene>
<evidence type="ECO:0000259" key="4">
    <source>
        <dbReference type="PROSITE" id="PS50943"/>
    </source>
</evidence>
<dbReference type="PROSITE" id="PS50943">
    <property type="entry name" value="HTH_CROC1"/>
    <property type="match status" value="1"/>
</dbReference>
<dbReference type="SUPFAM" id="SSF47413">
    <property type="entry name" value="lambda repressor-like DNA-binding domains"/>
    <property type="match status" value="1"/>
</dbReference>
<dbReference type="PANTHER" id="PTHR36511">
    <property type="entry name" value="MERR FAMILY BACTERIAL REGULATORY PROTEIN"/>
    <property type="match status" value="1"/>
</dbReference>
<keyword evidence="2" id="KW-0238">DNA-binding</keyword>
<evidence type="ECO:0000313" key="6">
    <source>
        <dbReference type="Proteomes" id="UP000031465"/>
    </source>
</evidence>
<evidence type="ECO:0000256" key="1">
    <source>
        <dbReference type="ARBA" id="ARBA00023015"/>
    </source>
</evidence>
<evidence type="ECO:0000256" key="2">
    <source>
        <dbReference type="ARBA" id="ARBA00023125"/>
    </source>
</evidence>
<feature type="domain" description="HTH cro/C1-type" evidence="4">
    <location>
        <begin position="44"/>
        <end position="87"/>
    </location>
</feature>
<name>A0A0C1GZU3_9BACT</name>
<comment type="caution">
    <text evidence="5">The sequence shown here is derived from an EMBL/GenBank/DDBJ whole genome shotgun (WGS) entry which is preliminary data.</text>
</comment>
<dbReference type="AlphaFoldDB" id="A0A0C1GZU3"/>
<reference evidence="5 6" key="1">
    <citation type="journal article" date="2014" name="Mol. Biol. Evol.">
        <title>Massive expansion of Ubiquitination-related gene families within the Chlamydiae.</title>
        <authorList>
            <person name="Domman D."/>
            <person name="Collingro A."/>
            <person name="Lagkouvardos I."/>
            <person name="Gehre L."/>
            <person name="Weinmaier T."/>
            <person name="Rattei T."/>
            <person name="Subtil A."/>
            <person name="Horn M."/>
        </authorList>
    </citation>
    <scope>NUCLEOTIDE SEQUENCE [LARGE SCALE GENOMIC DNA]</scope>
    <source>
        <strain evidence="5 6">EI2</strain>
    </source>
</reference>
<dbReference type="GO" id="GO:0003677">
    <property type="term" value="F:DNA binding"/>
    <property type="evidence" value="ECO:0007669"/>
    <property type="project" value="UniProtKB-KW"/>
</dbReference>
<dbReference type="Proteomes" id="UP000031465">
    <property type="component" value="Unassembled WGS sequence"/>
</dbReference>